<dbReference type="AlphaFoldDB" id="A0A0C9VL07"/>
<reference evidence="1 2" key="1">
    <citation type="submission" date="2014-04" db="EMBL/GenBank/DDBJ databases">
        <title>Evolutionary Origins and Diversification of the Mycorrhizal Mutualists.</title>
        <authorList>
            <consortium name="DOE Joint Genome Institute"/>
            <consortium name="Mycorrhizal Genomics Consortium"/>
            <person name="Kohler A."/>
            <person name="Kuo A."/>
            <person name="Nagy L.G."/>
            <person name="Floudas D."/>
            <person name="Copeland A."/>
            <person name="Barry K.W."/>
            <person name="Cichocki N."/>
            <person name="Veneault-Fourrey C."/>
            <person name="LaButti K."/>
            <person name="Lindquist E.A."/>
            <person name="Lipzen A."/>
            <person name="Lundell T."/>
            <person name="Morin E."/>
            <person name="Murat C."/>
            <person name="Riley R."/>
            <person name="Ohm R."/>
            <person name="Sun H."/>
            <person name="Tunlid A."/>
            <person name="Henrissat B."/>
            <person name="Grigoriev I.V."/>
            <person name="Hibbett D.S."/>
            <person name="Martin F."/>
        </authorList>
    </citation>
    <scope>NUCLEOTIDE SEQUENCE [LARGE SCALE GENOMIC DNA]</scope>
    <source>
        <strain evidence="1 2">MD-312</strain>
    </source>
</reference>
<evidence type="ECO:0000313" key="1">
    <source>
        <dbReference type="EMBL" id="KIJ58245.1"/>
    </source>
</evidence>
<name>A0A0C9VL07_9AGAM</name>
<dbReference type="EMBL" id="KN839964">
    <property type="protein sequence ID" value="KIJ58245.1"/>
    <property type="molecule type" value="Genomic_DNA"/>
</dbReference>
<organism evidence="1 2">
    <name type="scientific">Hydnomerulius pinastri MD-312</name>
    <dbReference type="NCBI Taxonomy" id="994086"/>
    <lineage>
        <taxon>Eukaryota</taxon>
        <taxon>Fungi</taxon>
        <taxon>Dikarya</taxon>
        <taxon>Basidiomycota</taxon>
        <taxon>Agaricomycotina</taxon>
        <taxon>Agaricomycetes</taxon>
        <taxon>Agaricomycetidae</taxon>
        <taxon>Boletales</taxon>
        <taxon>Boletales incertae sedis</taxon>
        <taxon>Leucogyrophana</taxon>
    </lineage>
</organism>
<protein>
    <submittedName>
        <fullName evidence="1">Uncharacterized protein</fullName>
    </submittedName>
</protein>
<dbReference type="HOGENOM" id="CLU_208798_0_0_1"/>
<dbReference type="Proteomes" id="UP000053820">
    <property type="component" value="Unassembled WGS sequence"/>
</dbReference>
<gene>
    <name evidence="1" type="ORF">HYDPIDRAFT_59368</name>
</gene>
<keyword evidence="2" id="KW-1185">Reference proteome</keyword>
<feature type="non-terminal residue" evidence="1">
    <location>
        <position position="62"/>
    </location>
</feature>
<sequence>MSENLSRANFRAANSRMNGLYFFSVLDVRLDANAIGCRRSTHFPAGVCVRTRCDRTAPKPSI</sequence>
<proteinExistence type="predicted"/>
<accession>A0A0C9VL07</accession>
<evidence type="ECO:0000313" key="2">
    <source>
        <dbReference type="Proteomes" id="UP000053820"/>
    </source>
</evidence>
<dbReference type="OrthoDB" id="3219650at2759"/>